<keyword evidence="1" id="KW-0732">Signal</keyword>
<reference evidence="2" key="1">
    <citation type="journal article" date="2011" name="PLoS ONE">
        <title>A deep insight into the sialotranscriptome of the gulf coast tick, Amblyomma maculatum.</title>
        <authorList>
            <person name="Karim S."/>
            <person name="Singh P."/>
            <person name="Ribeiro J.M."/>
        </authorList>
    </citation>
    <scope>NUCLEOTIDE SEQUENCE</scope>
    <source>
        <tissue evidence="2">Salivary gland</tissue>
    </source>
</reference>
<evidence type="ECO:0000313" key="2">
    <source>
        <dbReference type="EMBL" id="AEO34237.1"/>
    </source>
</evidence>
<accession>G3ML69</accession>
<dbReference type="AlphaFoldDB" id="G3ML69"/>
<protein>
    <recommendedName>
        <fullName evidence="3">Lipocalin/cytosolic fatty-acid binding domain-containing protein</fullName>
    </recommendedName>
</protein>
<name>G3ML69_AMBMU</name>
<organism evidence="2">
    <name type="scientific">Amblyomma maculatum</name>
    <name type="common">Gulf Coast tick</name>
    <dbReference type="NCBI Taxonomy" id="34609"/>
    <lineage>
        <taxon>Eukaryota</taxon>
        <taxon>Metazoa</taxon>
        <taxon>Ecdysozoa</taxon>
        <taxon>Arthropoda</taxon>
        <taxon>Chelicerata</taxon>
        <taxon>Arachnida</taxon>
        <taxon>Acari</taxon>
        <taxon>Parasitiformes</taxon>
        <taxon>Ixodida</taxon>
        <taxon>Ixodoidea</taxon>
        <taxon>Ixodidae</taxon>
        <taxon>Amblyomminae</taxon>
        <taxon>Amblyomma</taxon>
    </lineage>
</organism>
<dbReference type="EMBL" id="JO842620">
    <property type="protein sequence ID" value="AEO34237.1"/>
    <property type="molecule type" value="mRNA"/>
</dbReference>
<evidence type="ECO:0008006" key="3">
    <source>
        <dbReference type="Google" id="ProtNLM"/>
    </source>
</evidence>
<evidence type="ECO:0000256" key="1">
    <source>
        <dbReference type="SAM" id="SignalP"/>
    </source>
</evidence>
<proteinExistence type="evidence at transcript level"/>
<feature type="chain" id="PRO_5003447089" description="Lipocalin/cytosolic fatty-acid binding domain-containing protein" evidence="1">
    <location>
        <begin position="31"/>
        <end position="191"/>
    </location>
</feature>
<feature type="signal peptide" evidence="1">
    <location>
        <begin position="1"/>
        <end position="30"/>
    </location>
</feature>
<sequence length="191" mass="21863">MDCTRAKSTNFLSSSAIYLNLILFSGFAQCGENNSLEGLKKVLEGNSIIWLFKSTYRPFSYALCHKFEKMLGIEDNIPFRENYNVYDYRNEATLTENRYWLRTALIENGGSLSVKLTRLADRSNTTLNISLWDGQQQCFLAEFDIDGKSECSIFTVGRLPEDDEKVSNCNARFQSTCRTSVKYSYYAASCR</sequence>